<dbReference type="EC" id="3.4.23.-" evidence="2"/>
<dbReference type="InterPro" id="IPR034122">
    <property type="entry name" value="Retropepsin-like_bacterial"/>
</dbReference>
<dbReference type="SUPFAM" id="SSF50630">
    <property type="entry name" value="Acid proteases"/>
    <property type="match status" value="1"/>
</dbReference>
<keyword evidence="1" id="KW-0812">Transmembrane</keyword>
<feature type="transmembrane region" description="Helical" evidence="1">
    <location>
        <begin position="33"/>
        <end position="50"/>
    </location>
</feature>
<dbReference type="RefSeq" id="WP_250754157.1">
    <property type="nucleotide sequence ID" value="NZ_CP098401.1"/>
</dbReference>
<reference evidence="2" key="1">
    <citation type="submission" date="2022-05" db="EMBL/GenBank/DDBJ databases">
        <title>Sphingomonas sp. strain RMG20 Genome sequencing and assembly.</title>
        <authorList>
            <person name="Kim I."/>
        </authorList>
    </citation>
    <scope>NUCLEOTIDE SEQUENCE</scope>
    <source>
        <strain evidence="2">RMG20</strain>
    </source>
</reference>
<keyword evidence="1" id="KW-0472">Membrane</keyword>
<dbReference type="Proteomes" id="UP001055580">
    <property type="component" value="Chromosome"/>
</dbReference>
<gene>
    <name evidence="2" type="ORF">M9980_05210</name>
</gene>
<dbReference type="GO" id="GO:0006508">
    <property type="term" value="P:proteolysis"/>
    <property type="evidence" value="ECO:0007669"/>
    <property type="project" value="UniProtKB-KW"/>
</dbReference>
<dbReference type="EMBL" id="CP098401">
    <property type="protein sequence ID" value="URW76611.1"/>
    <property type="molecule type" value="Genomic_DNA"/>
</dbReference>
<dbReference type="InterPro" id="IPR021109">
    <property type="entry name" value="Peptidase_aspartic_dom_sf"/>
</dbReference>
<protein>
    <submittedName>
        <fullName evidence="2">TIGR02281 family clan AA aspartic protease</fullName>
        <ecNumber evidence="2">3.4.23.-</ecNumber>
    </submittedName>
</protein>
<accession>A0ABY4U1F7</accession>
<dbReference type="CDD" id="cd05483">
    <property type="entry name" value="retropepsin_like_bacteria"/>
    <property type="match status" value="1"/>
</dbReference>
<sequence length="202" mass="21091">MTDDTAQLLWTLGALVLVGSALVARRPSVGDVLRSLLGWAAVAAVAFLVISNRERIAPVMAALGDRIGLGSQSVVGDTVRIAMSEDGHFWARVDLNGHSERMLIDSGATLTAVSPATAKAAGIEVSDSGFPVMLNTANGSITAQRASVGRVTLGSLDTHDLGVVVSPAFGDTNVLGMNFLSRLGSWRVEGKTLILEPKRTRA</sequence>
<keyword evidence="2" id="KW-0378">Hydrolase</keyword>
<dbReference type="InterPro" id="IPR011969">
    <property type="entry name" value="Clan_AA_Asp_peptidase_C"/>
</dbReference>
<dbReference type="GO" id="GO:0008233">
    <property type="term" value="F:peptidase activity"/>
    <property type="evidence" value="ECO:0007669"/>
    <property type="project" value="UniProtKB-KW"/>
</dbReference>
<name>A0ABY4U1F7_9SPHN</name>
<dbReference type="NCBIfam" id="TIGR02281">
    <property type="entry name" value="clan_AA_DTGA"/>
    <property type="match status" value="1"/>
</dbReference>
<dbReference type="Gene3D" id="2.40.70.10">
    <property type="entry name" value="Acid Proteases"/>
    <property type="match status" value="1"/>
</dbReference>
<evidence type="ECO:0000313" key="3">
    <source>
        <dbReference type="Proteomes" id="UP001055580"/>
    </source>
</evidence>
<keyword evidence="2" id="KW-0645">Protease</keyword>
<proteinExistence type="predicted"/>
<evidence type="ECO:0000256" key="1">
    <source>
        <dbReference type="SAM" id="Phobius"/>
    </source>
</evidence>
<dbReference type="Pfam" id="PF13975">
    <property type="entry name" value="gag-asp_proteas"/>
    <property type="match status" value="1"/>
</dbReference>
<organism evidence="2 3">
    <name type="scientific">Sphingomonas donggukensis</name>
    <dbReference type="NCBI Taxonomy" id="2949093"/>
    <lineage>
        <taxon>Bacteria</taxon>
        <taxon>Pseudomonadati</taxon>
        <taxon>Pseudomonadota</taxon>
        <taxon>Alphaproteobacteria</taxon>
        <taxon>Sphingomonadales</taxon>
        <taxon>Sphingomonadaceae</taxon>
        <taxon>Sphingomonas</taxon>
    </lineage>
</organism>
<evidence type="ECO:0000313" key="2">
    <source>
        <dbReference type="EMBL" id="URW76611.1"/>
    </source>
</evidence>
<keyword evidence="1" id="KW-1133">Transmembrane helix</keyword>
<keyword evidence="3" id="KW-1185">Reference proteome</keyword>